<dbReference type="OrthoDB" id="3465773at2"/>
<protein>
    <submittedName>
        <fullName evidence="2">Lysophospholipase L1</fullName>
    </submittedName>
</protein>
<accession>A0A1N7E0L4</accession>
<dbReference type="Gene3D" id="3.40.50.1110">
    <property type="entry name" value="SGNH hydrolase"/>
    <property type="match status" value="1"/>
</dbReference>
<dbReference type="SUPFAM" id="SSF52266">
    <property type="entry name" value="SGNH hydrolase"/>
    <property type="match status" value="1"/>
</dbReference>
<dbReference type="STRING" id="1344003.SAMN05445060_1067"/>
<proteinExistence type="predicted"/>
<dbReference type="Proteomes" id="UP000186218">
    <property type="component" value="Unassembled WGS sequence"/>
</dbReference>
<name>A0A1N7E0L4_9NOCA</name>
<dbReference type="PANTHER" id="PTHR43784">
    <property type="entry name" value="GDSL-LIKE LIPASE/ACYLHYDROLASE, PUTATIVE (AFU_ORTHOLOGUE AFUA_2G00820)-RELATED"/>
    <property type="match status" value="1"/>
</dbReference>
<gene>
    <name evidence="2" type="ORF">SAMN05445060_1067</name>
</gene>
<evidence type="ECO:0000313" key="2">
    <source>
        <dbReference type="EMBL" id="SIR81586.1"/>
    </source>
</evidence>
<evidence type="ECO:0000259" key="1">
    <source>
        <dbReference type="Pfam" id="PF13472"/>
    </source>
</evidence>
<dbReference type="InterPro" id="IPR013830">
    <property type="entry name" value="SGNH_hydro"/>
</dbReference>
<feature type="domain" description="SGNH hydrolase-type esterase" evidence="1">
    <location>
        <begin position="17"/>
        <end position="191"/>
    </location>
</feature>
<dbReference type="Pfam" id="PF13472">
    <property type="entry name" value="Lipase_GDSL_2"/>
    <property type="match status" value="1"/>
</dbReference>
<dbReference type="CDD" id="cd01832">
    <property type="entry name" value="SGNH_hydrolase_like_1"/>
    <property type="match status" value="1"/>
</dbReference>
<keyword evidence="3" id="KW-1185">Reference proteome</keyword>
<dbReference type="InterPro" id="IPR036514">
    <property type="entry name" value="SGNH_hydro_sf"/>
</dbReference>
<dbReference type="PANTHER" id="PTHR43784:SF2">
    <property type="entry name" value="GDSL-LIKE LIPASE_ACYLHYDROLASE, PUTATIVE (AFU_ORTHOLOGUE AFUA_2G00820)-RELATED"/>
    <property type="match status" value="1"/>
</dbReference>
<evidence type="ECO:0000313" key="3">
    <source>
        <dbReference type="Proteomes" id="UP000186218"/>
    </source>
</evidence>
<organism evidence="2 3">
    <name type="scientific">Williamsia sterculiae</name>
    <dbReference type="NCBI Taxonomy" id="1344003"/>
    <lineage>
        <taxon>Bacteria</taxon>
        <taxon>Bacillati</taxon>
        <taxon>Actinomycetota</taxon>
        <taxon>Actinomycetes</taxon>
        <taxon>Mycobacteriales</taxon>
        <taxon>Nocardiaceae</taxon>
        <taxon>Williamsia</taxon>
    </lineage>
</organism>
<dbReference type="EMBL" id="FTNT01000002">
    <property type="protein sequence ID" value="SIR81586.1"/>
    <property type="molecule type" value="Genomic_DNA"/>
</dbReference>
<sequence length="264" mass="28722">MPHTVPIAVSRPHRYVAIGDSFTEGVGDDDADYPNGVRGWADRVAQCLAADDPTFRYANLAVRGRLAAPVFAEQTHAAVAMGADLVTVCAGVNDLLRPSVDIDALIEAFDDCAATVVSSGAAVLTFTLADPGGMSVFSALRGRFAIYNELLREVVDRRGLLLVDFWRDDAYRETRMWERDRMHLSTAGHQRMAGAVLDVLGISHALPIVDFPPAPALTSAQRRRANREWTAQHAAPWIVRRLRGVSRGDGLTAKYPEPTVPPPP</sequence>
<reference evidence="2 3" key="1">
    <citation type="submission" date="2017-01" db="EMBL/GenBank/DDBJ databases">
        <authorList>
            <person name="Mah S.A."/>
            <person name="Swanson W.J."/>
            <person name="Moy G.W."/>
            <person name="Vacquier V.D."/>
        </authorList>
    </citation>
    <scope>NUCLEOTIDE SEQUENCE [LARGE SCALE GENOMIC DNA]</scope>
    <source>
        <strain evidence="2 3">CPCC 203464</strain>
    </source>
</reference>
<dbReference type="InterPro" id="IPR053140">
    <property type="entry name" value="GDSL_Rv0518-like"/>
</dbReference>
<dbReference type="AlphaFoldDB" id="A0A1N7E0L4"/>